<evidence type="ECO:0000256" key="3">
    <source>
        <dbReference type="SAM" id="Coils"/>
    </source>
</evidence>
<feature type="signal peptide" evidence="4">
    <location>
        <begin position="1"/>
        <end position="28"/>
    </location>
</feature>
<dbReference type="Proteomes" id="UP000199021">
    <property type="component" value="Unassembled WGS sequence"/>
</dbReference>
<proteinExistence type="inferred from homology"/>
<dbReference type="EMBL" id="FOFB01000037">
    <property type="protein sequence ID" value="SER35816.1"/>
    <property type="molecule type" value="Genomic_DNA"/>
</dbReference>
<dbReference type="SUPFAM" id="SSF111384">
    <property type="entry name" value="OmpH-like"/>
    <property type="match status" value="1"/>
</dbReference>
<keyword evidence="6" id="KW-1185">Reference proteome</keyword>
<evidence type="ECO:0000313" key="5">
    <source>
        <dbReference type="EMBL" id="SER35816.1"/>
    </source>
</evidence>
<dbReference type="Pfam" id="PF03938">
    <property type="entry name" value="OmpH"/>
    <property type="match status" value="1"/>
</dbReference>
<feature type="coiled-coil region" evidence="3">
    <location>
        <begin position="53"/>
        <end position="105"/>
    </location>
</feature>
<dbReference type="GO" id="GO:0050821">
    <property type="term" value="P:protein stabilization"/>
    <property type="evidence" value="ECO:0007669"/>
    <property type="project" value="TreeGrafter"/>
</dbReference>
<dbReference type="STRING" id="478744.SAMN05444359_13723"/>
<keyword evidence="3" id="KW-0175">Coiled coil</keyword>
<gene>
    <name evidence="5" type="ORF">SAMN05444359_13723</name>
</gene>
<comment type="similarity">
    <text evidence="1">Belongs to the Skp family.</text>
</comment>
<dbReference type="GO" id="GO:0051082">
    <property type="term" value="F:unfolded protein binding"/>
    <property type="evidence" value="ECO:0007669"/>
    <property type="project" value="InterPro"/>
</dbReference>
<feature type="chain" id="PRO_5011440493" evidence="4">
    <location>
        <begin position="29"/>
        <end position="205"/>
    </location>
</feature>
<dbReference type="InParanoid" id="A0A1H9NIQ1"/>
<dbReference type="Gene3D" id="3.30.910.20">
    <property type="entry name" value="Skp domain"/>
    <property type="match status" value="1"/>
</dbReference>
<organism evidence="5 6">
    <name type="scientific">Neolewinella agarilytica</name>
    <dbReference type="NCBI Taxonomy" id="478744"/>
    <lineage>
        <taxon>Bacteria</taxon>
        <taxon>Pseudomonadati</taxon>
        <taxon>Bacteroidota</taxon>
        <taxon>Saprospiria</taxon>
        <taxon>Saprospirales</taxon>
        <taxon>Lewinellaceae</taxon>
        <taxon>Neolewinella</taxon>
    </lineage>
</organism>
<dbReference type="InterPro" id="IPR005632">
    <property type="entry name" value="Chaperone_Skp"/>
</dbReference>
<dbReference type="GO" id="GO:0005829">
    <property type="term" value="C:cytosol"/>
    <property type="evidence" value="ECO:0007669"/>
    <property type="project" value="TreeGrafter"/>
</dbReference>
<dbReference type="OrthoDB" id="1493259at2"/>
<name>A0A1H9NIQ1_9BACT</name>
<reference evidence="6" key="1">
    <citation type="submission" date="2016-10" db="EMBL/GenBank/DDBJ databases">
        <authorList>
            <person name="Varghese N."/>
            <person name="Submissions S."/>
        </authorList>
    </citation>
    <scope>NUCLEOTIDE SEQUENCE [LARGE SCALE GENOMIC DNA]</scope>
    <source>
        <strain evidence="6">DSM 24740</strain>
    </source>
</reference>
<dbReference type="PANTHER" id="PTHR35089">
    <property type="entry name" value="CHAPERONE PROTEIN SKP"/>
    <property type="match status" value="1"/>
</dbReference>
<accession>A0A1H9NIQ1</accession>
<protein>
    <submittedName>
        <fullName evidence="5">Periplasmic chaperone for outer membrane proteins Skp</fullName>
    </submittedName>
</protein>
<sequence length="205" mass="22566">MPFMSRILTSLLLVSVFALFLGCQQQEAGGTTAGAAGADAGAMKGPSIVFVRLDSLQTGYTELATELTRLEANFLKAQENHQGRVSSLQKEVQRLQNKVQQGLMTPNQIQSEQQRIGRKEQEIMQQRDIALASIQDDQVKLQAQFGERVKEILEDIQEEKGYDYILNEGGGSAVLVANDSYDITDVVLERLNASASVTMEKDSVQ</sequence>
<dbReference type="InterPro" id="IPR024930">
    <property type="entry name" value="Skp_dom_sf"/>
</dbReference>
<evidence type="ECO:0000256" key="4">
    <source>
        <dbReference type="SAM" id="SignalP"/>
    </source>
</evidence>
<evidence type="ECO:0000256" key="2">
    <source>
        <dbReference type="ARBA" id="ARBA00022729"/>
    </source>
</evidence>
<dbReference type="SMART" id="SM00935">
    <property type="entry name" value="OmpH"/>
    <property type="match status" value="1"/>
</dbReference>
<dbReference type="PROSITE" id="PS51257">
    <property type="entry name" value="PROKAR_LIPOPROTEIN"/>
    <property type="match status" value="1"/>
</dbReference>
<evidence type="ECO:0000313" key="6">
    <source>
        <dbReference type="Proteomes" id="UP000199021"/>
    </source>
</evidence>
<dbReference type="PANTHER" id="PTHR35089:SF1">
    <property type="entry name" value="CHAPERONE PROTEIN SKP"/>
    <property type="match status" value="1"/>
</dbReference>
<keyword evidence="2 4" id="KW-0732">Signal</keyword>
<evidence type="ECO:0000256" key="1">
    <source>
        <dbReference type="ARBA" id="ARBA00009091"/>
    </source>
</evidence>
<dbReference type="AlphaFoldDB" id="A0A1H9NIQ1"/>